<dbReference type="InterPro" id="IPR002350">
    <property type="entry name" value="Kazal_dom"/>
</dbReference>
<keyword evidence="1" id="KW-0732">Signal</keyword>
<feature type="domain" description="Kazal-like" evidence="2">
    <location>
        <begin position="14"/>
        <end position="74"/>
    </location>
</feature>
<dbReference type="Gene3D" id="3.30.60.30">
    <property type="match status" value="1"/>
</dbReference>
<accession>A0AAU9FCV6</accession>
<protein>
    <recommendedName>
        <fullName evidence="2">Kazal-like domain-containing protein</fullName>
    </recommendedName>
</protein>
<evidence type="ECO:0000259" key="2">
    <source>
        <dbReference type="PROSITE" id="PS51465"/>
    </source>
</evidence>
<feature type="signal peptide" evidence="1">
    <location>
        <begin position="1"/>
        <end position="15"/>
    </location>
</feature>
<dbReference type="AlphaFoldDB" id="A0AAU9FCV6"/>
<reference evidence="3 4" key="1">
    <citation type="submission" date="2024-02" db="EMBL/GenBank/DDBJ databases">
        <title>A chromosome-level genome assembly of Drosophila madeirensis, a fruit fly species endemic to Madeira island.</title>
        <authorList>
            <person name="Tomihara K."/>
            <person name="Llopart A."/>
            <person name="Yamamoto D."/>
        </authorList>
    </citation>
    <scope>NUCLEOTIDE SEQUENCE [LARGE SCALE GENOMIC DNA]</scope>
    <source>
        <strain evidence="3 4">RF1</strain>
    </source>
</reference>
<dbReference type="EMBL" id="AP029264">
    <property type="protein sequence ID" value="BFF93502.1"/>
    <property type="molecule type" value="Genomic_DNA"/>
</dbReference>
<sequence length="77" mass="8704">MKGLLILLLIGLRNAENEACSTYCHFNLQPLCAYDEHGDAKYFGNECMLEVANCKRIKEKLPALYKVTQGDCSQAYK</sequence>
<evidence type="ECO:0000256" key="1">
    <source>
        <dbReference type="SAM" id="SignalP"/>
    </source>
</evidence>
<gene>
    <name evidence="3" type="ORF">DMAD_11348</name>
</gene>
<dbReference type="PROSITE" id="PS51465">
    <property type="entry name" value="KAZAL_2"/>
    <property type="match status" value="1"/>
</dbReference>
<dbReference type="Proteomes" id="UP001500889">
    <property type="component" value="Chromosome U"/>
</dbReference>
<feature type="chain" id="PRO_5043639208" description="Kazal-like domain-containing protein" evidence="1">
    <location>
        <begin position="16"/>
        <end position="77"/>
    </location>
</feature>
<proteinExistence type="predicted"/>
<keyword evidence="4" id="KW-1185">Reference proteome</keyword>
<dbReference type="InterPro" id="IPR036058">
    <property type="entry name" value="Kazal_dom_sf"/>
</dbReference>
<evidence type="ECO:0000313" key="3">
    <source>
        <dbReference type="EMBL" id="BFF93502.1"/>
    </source>
</evidence>
<evidence type="ECO:0000313" key="4">
    <source>
        <dbReference type="Proteomes" id="UP001500889"/>
    </source>
</evidence>
<organism evidence="3 4">
    <name type="scientific">Drosophila madeirensis</name>
    <name type="common">Fruit fly</name>
    <dbReference type="NCBI Taxonomy" id="30013"/>
    <lineage>
        <taxon>Eukaryota</taxon>
        <taxon>Metazoa</taxon>
        <taxon>Ecdysozoa</taxon>
        <taxon>Arthropoda</taxon>
        <taxon>Hexapoda</taxon>
        <taxon>Insecta</taxon>
        <taxon>Pterygota</taxon>
        <taxon>Neoptera</taxon>
        <taxon>Endopterygota</taxon>
        <taxon>Diptera</taxon>
        <taxon>Brachycera</taxon>
        <taxon>Muscomorpha</taxon>
        <taxon>Ephydroidea</taxon>
        <taxon>Drosophilidae</taxon>
        <taxon>Drosophila</taxon>
        <taxon>Sophophora</taxon>
    </lineage>
</organism>
<dbReference type="SUPFAM" id="SSF100895">
    <property type="entry name" value="Kazal-type serine protease inhibitors"/>
    <property type="match status" value="1"/>
</dbReference>
<name>A0AAU9FCV6_DROMD</name>